<name>A0A1J4UVT5_9BACT</name>
<accession>A0A1J4UVT5</accession>
<reference evidence="1 2" key="1">
    <citation type="journal article" date="2016" name="Environ. Microbiol.">
        <title>Genomic resolution of a cold subsurface aquifer community provides metabolic insights for novel microbes adapted to high CO concentrations.</title>
        <authorList>
            <person name="Probst A.J."/>
            <person name="Castelle C.J."/>
            <person name="Singh A."/>
            <person name="Brown C.T."/>
            <person name="Anantharaman K."/>
            <person name="Sharon I."/>
            <person name="Hug L.A."/>
            <person name="Burstein D."/>
            <person name="Emerson J.B."/>
            <person name="Thomas B.C."/>
            <person name="Banfield J.F."/>
        </authorList>
    </citation>
    <scope>NUCLEOTIDE SEQUENCE [LARGE SCALE GENOMIC DNA]</scope>
    <source>
        <strain evidence="1">CG1_02_31_12</strain>
    </source>
</reference>
<evidence type="ECO:0000313" key="1">
    <source>
        <dbReference type="EMBL" id="OIO29004.1"/>
    </source>
</evidence>
<sequence length="394" mass="46922">MITDSTNKHLTDQKFFTHIKLFKLLFSHETIENDYEDNDTFKLSDLKIGDEEMGTVYNRINLGSQIANLKVLIKNGYDFNKQILKAKEEIQNKPEDEKKKLTKIIGKIEKGKNIEINEVSAISWVWYEIYNHIRFTPSEYKIPEIEKIFKMEIDKYLDNFINDKLSIVKHNYYKFENQKKVLIKLIEEDKKIRLYGNNFIIREKITNDCFVIKAPDFAIIQTVYALEKMDYLKVVRVWDELQYPRDNFDKASFDYNKTPEKYININLILEQPFIDELNENFREDNPKVYFEKYDSDKKVLKIAGKSISLAKKGKETDSIKLLETLLKDTDKTWWNDEILEDWGYRRDEDTTKNKTYHAGKGLNKKIKDVAGIEDFIEHTTTEFKINPRYLKVDE</sequence>
<protein>
    <submittedName>
        <fullName evidence="1">Uncharacterized protein</fullName>
    </submittedName>
</protein>
<proteinExistence type="predicted"/>
<evidence type="ECO:0000313" key="2">
    <source>
        <dbReference type="Proteomes" id="UP000185769"/>
    </source>
</evidence>
<dbReference type="AlphaFoldDB" id="A0A1J4UVT5"/>
<dbReference type="EMBL" id="MNVM01000038">
    <property type="protein sequence ID" value="OIO29004.1"/>
    <property type="molecule type" value="Genomic_DNA"/>
</dbReference>
<organism evidence="1 2">
    <name type="scientific">Candidatus Nomurabacteria bacterium CG1_02_31_12</name>
    <dbReference type="NCBI Taxonomy" id="1805280"/>
    <lineage>
        <taxon>Bacteria</taxon>
        <taxon>Candidatus Nomuraibacteriota</taxon>
    </lineage>
</organism>
<dbReference type="Proteomes" id="UP000185769">
    <property type="component" value="Unassembled WGS sequence"/>
</dbReference>
<comment type="caution">
    <text evidence="1">The sequence shown here is derived from an EMBL/GenBank/DDBJ whole genome shotgun (WGS) entry which is preliminary data.</text>
</comment>
<gene>
    <name evidence="1" type="ORF">AUJ22_02175</name>
</gene>